<keyword evidence="3" id="KW-1185">Reference proteome</keyword>
<dbReference type="OrthoDB" id="21418at2759"/>
<organism evidence="2 3">
    <name type="scientific">Heliocybe sulcata</name>
    <dbReference type="NCBI Taxonomy" id="5364"/>
    <lineage>
        <taxon>Eukaryota</taxon>
        <taxon>Fungi</taxon>
        <taxon>Dikarya</taxon>
        <taxon>Basidiomycota</taxon>
        <taxon>Agaricomycotina</taxon>
        <taxon>Agaricomycetes</taxon>
        <taxon>Gloeophyllales</taxon>
        <taxon>Gloeophyllaceae</taxon>
        <taxon>Heliocybe</taxon>
    </lineage>
</organism>
<dbReference type="InterPro" id="IPR029196">
    <property type="entry name" value="HAPSTR1-like"/>
</dbReference>
<feature type="compositionally biased region" description="Low complexity" evidence="1">
    <location>
        <begin position="143"/>
        <end position="158"/>
    </location>
</feature>
<evidence type="ECO:0000256" key="1">
    <source>
        <dbReference type="SAM" id="MobiDB-lite"/>
    </source>
</evidence>
<dbReference type="Proteomes" id="UP000305948">
    <property type="component" value="Unassembled WGS sequence"/>
</dbReference>
<dbReference type="EMBL" id="ML213513">
    <property type="protein sequence ID" value="TFK50648.1"/>
    <property type="molecule type" value="Genomic_DNA"/>
</dbReference>
<dbReference type="PANTHER" id="PTHR38645">
    <property type="entry name" value="CHROMOSOME 9, WHOLE GENOME SHOTGUN SEQUENCE"/>
    <property type="match status" value="1"/>
</dbReference>
<gene>
    <name evidence="2" type="ORF">OE88DRAFT_1631475</name>
</gene>
<protein>
    <submittedName>
        <fullName evidence="2">Uncharacterized protein</fullName>
    </submittedName>
</protein>
<dbReference type="AlphaFoldDB" id="A0A5C3N3G4"/>
<reference evidence="2 3" key="1">
    <citation type="journal article" date="2019" name="Nat. Ecol. Evol.">
        <title>Megaphylogeny resolves global patterns of mushroom evolution.</title>
        <authorList>
            <person name="Varga T."/>
            <person name="Krizsan K."/>
            <person name="Foldi C."/>
            <person name="Dima B."/>
            <person name="Sanchez-Garcia M."/>
            <person name="Sanchez-Ramirez S."/>
            <person name="Szollosi G.J."/>
            <person name="Szarkandi J.G."/>
            <person name="Papp V."/>
            <person name="Albert L."/>
            <person name="Andreopoulos W."/>
            <person name="Angelini C."/>
            <person name="Antonin V."/>
            <person name="Barry K.W."/>
            <person name="Bougher N.L."/>
            <person name="Buchanan P."/>
            <person name="Buyck B."/>
            <person name="Bense V."/>
            <person name="Catcheside P."/>
            <person name="Chovatia M."/>
            <person name="Cooper J."/>
            <person name="Damon W."/>
            <person name="Desjardin D."/>
            <person name="Finy P."/>
            <person name="Geml J."/>
            <person name="Haridas S."/>
            <person name="Hughes K."/>
            <person name="Justo A."/>
            <person name="Karasinski D."/>
            <person name="Kautmanova I."/>
            <person name="Kiss B."/>
            <person name="Kocsube S."/>
            <person name="Kotiranta H."/>
            <person name="LaButti K.M."/>
            <person name="Lechner B.E."/>
            <person name="Liimatainen K."/>
            <person name="Lipzen A."/>
            <person name="Lukacs Z."/>
            <person name="Mihaltcheva S."/>
            <person name="Morgado L.N."/>
            <person name="Niskanen T."/>
            <person name="Noordeloos M.E."/>
            <person name="Ohm R.A."/>
            <person name="Ortiz-Santana B."/>
            <person name="Ovrebo C."/>
            <person name="Racz N."/>
            <person name="Riley R."/>
            <person name="Savchenko A."/>
            <person name="Shiryaev A."/>
            <person name="Soop K."/>
            <person name="Spirin V."/>
            <person name="Szebenyi C."/>
            <person name="Tomsovsky M."/>
            <person name="Tulloss R.E."/>
            <person name="Uehling J."/>
            <person name="Grigoriev I.V."/>
            <person name="Vagvolgyi C."/>
            <person name="Papp T."/>
            <person name="Martin F.M."/>
            <person name="Miettinen O."/>
            <person name="Hibbett D.S."/>
            <person name="Nagy L.G."/>
        </authorList>
    </citation>
    <scope>NUCLEOTIDE SEQUENCE [LARGE SCALE GENOMIC DNA]</scope>
    <source>
        <strain evidence="2 3">OMC1185</strain>
    </source>
</reference>
<evidence type="ECO:0000313" key="3">
    <source>
        <dbReference type="Proteomes" id="UP000305948"/>
    </source>
</evidence>
<dbReference type="PANTHER" id="PTHR38645:SF1">
    <property type="entry name" value="YALI0F12243P"/>
    <property type="match status" value="1"/>
</dbReference>
<proteinExistence type="predicted"/>
<evidence type="ECO:0000313" key="2">
    <source>
        <dbReference type="EMBL" id="TFK50648.1"/>
    </source>
</evidence>
<name>A0A5C3N3G4_9AGAM</name>
<dbReference type="Pfam" id="PF15251">
    <property type="entry name" value="TAPR1-like"/>
    <property type="match status" value="1"/>
</dbReference>
<sequence>MDHQSLNLNTLANSLPPSNLANAEKDLMDKFRAAALSITTLYRSSRDTSKKAYNAGYAAACQDLLLMIQQGVSDSQMQDGLDSESGGMGMTIGRVMDWVEARLEAVKAREEEEDEDEEKSKPGVGSGVADGSRPATNPRDACSNASKPSSRMSSSSVKESVRSFRCIRIH</sequence>
<feature type="region of interest" description="Disordered" evidence="1">
    <location>
        <begin position="106"/>
        <end position="170"/>
    </location>
</feature>
<accession>A0A5C3N3G4</accession>